<gene>
    <name evidence="12" type="primary">CTA8</name>
    <name evidence="12" type="ORF">PICST_16323</name>
</gene>
<dbReference type="InterPro" id="IPR036388">
    <property type="entry name" value="WH-like_DNA-bd_sf"/>
</dbReference>
<evidence type="ECO:0000256" key="10">
    <source>
        <dbReference type="SAM" id="MobiDB-lite"/>
    </source>
</evidence>
<protein>
    <recommendedName>
        <fullName evidence="7">Heat shock transcription factor</fullName>
    </recommendedName>
    <alternativeName>
        <fullName evidence="8">Heat shock factor protein</fullName>
    </alternativeName>
</protein>
<dbReference type="OrthoDB" id="60033at2759"/>
<organism evidence="12 13">
    <name type="scientific">Scheffersomyces stipitis (strain ATCC 58785 / CBS 6054 / NBRC 10063 / NRRL Y-11545)</name>
    <name type="common">Yeast</name>
    <name type="synonym">Pichia stipitis</name>
    <dbReference type="NCBI Taxonomy" id="322104"/>
    <lineage>
        <taxon>Eukaryota</taxon>
        <taxon>Fungi</taxon>
        <taxon>Dikarya</taxon>
        <taxon>Ascomycota</taxon>
        <taxon>Saccharomycotina</taxon>
        <taxon>Pichiomycetes</taxon>
        <taxon>Debaryomycetaceae</taxon>
        <taxon>Scheffersomyces</taxon>
    </lineage>
</organism>
<dbReference type="PROSITE" id="PS00434">
    <property type="entry name" value="HSF_DOMAIN"/>
    <property type="match status" value="1"/>
</dbReference>
<dbReference type="KEGG" id="pic:PICST_16323"/>
<evidence type="ECO:0000313" key="13">
    <source>
        <dbReference type="Proteomes" id="UP000002258"/>
    </source>
</evidence>
<proteinExistence type="inferred from homology"/>
<dbReference type="PANTHER" id="PTHR10015:SF427">
    <property type="entry name" value="HEAT SHOCK FACTOR PROTEIN"/>
    <property type="match status" value="1"/>
</dbReference>
<feature type="non-terminal residue" evidence="12">
    <location>
        <position position="599"/>
    </location>
</feature>
<evidence type="ECO:0000256" key="9">
    <source>
        <dbReference type="RuleBase" id="RU004020"/>
    </source>
</evidence>
<dbReference type="SUPFAM" id="SSF46785">
    <property type="entry name" value="Winged helix' DNA-binding domain"/>
    <property type="match status" value="1"/>
</dbReference>
<accession>A3LRV1</accession>
<feature type="region of interest" description="Disordered" evidence="10">
    <location>
        <begin position="151"/>
        <end position="181"/>
    </location>
</feature>
<evidence type="ECO:0000256" key="3">
    <source>
        <dbReference type="ARBA" id="ARBA00023015"/>
    </source>
</evidence>
<evidence type="ECO:0000256" key="6">
    <source>
        <dbReference type="ARBA" id="ARBA00023242"/>
    </source>
</evidence>
<dbReference type="EMBL" id="CP000497">
    <property type="protein sequence ID" value="ABN65455.2"/>
    <property type="molecule type" value="Genomic_DNA"/>
</dbReference>
<keyword evidence="13" id="KW-1185">Reference proteome</keyword>
<dbReference type="GeneID" id="4838236"/>
<dbReference type="InterPro" id="IPR036390">
    <property type="entry name" value="WH_DNA-bd_sf"/>
</dbReference>
<keyword evidence="6" id="KW-0539">Nucleus</keyword>
<dbReference type="FunFam" id="1.10.10.10:FF:000027">
    <property type="entry name" value="Heat shock transcription factor 1"/>
    <property type="match status" value="1"/>
</dbReference>
<evidence type="ECO:0000256" key="2">
    <source>
        <dbReference type="ARBA" id="ARBA00006403"/>
    </source>
</evidence>
<dbReference type="GO" id="GO:0003700">
    <property type="term" value="F:DNA-binding transcription factor activity"/>
    <property type="evidence" value="ECO:0007669"/>
    <property type="project" value="InterPro"/>
</dbReference>
<evidence type="ECO:0000256" key="5">
    <source>
        <dbReference type="ARBA" id="ARBA00023163"/>
    </source>
</evidence>
<evidence type="ECO:0000259" key="11">
    <source>
        <dbReference type="PROSITE" id="PS00434"/>
    </source>
</evidence>
<dbReference type="GO" id="GO:0043565">
    <property type="term" value="F:sequence-specific DNA binding"/>
    <property type="evidence" value="ECO:0007669"/>
    <property type="project" value="InterPro"/>
</dbReference>
<evidence type="ECO:0000313" key="12">
    <source>
        <dbReference type="EMBL" id="ABN65455.2"/>
    </source>
</evidence>
<keyword evidence="12" id="KW-0346">Stress response</keyword>
<keyword evidence="3" id="KW-0805">Transcription regulation</keyword>
<feature type="compositionally biased region" description="Low complexity" evidence="10">
    <location>
        <begin position="62"/>
        <end position="87"/>
    </location>
</feature>
<evidence type="ECO:0000256" key="1">
    <source>
        <dbReference type="ARBA" id="ARBA00004123"/>
    </source>
</evidence>
<dbReference type="AlphaFoldDB" id="A3LRV1"/>
<keyword evidence="4" id="KW-0238">DNA-binding</keyword>
<dbReference type="eggNOG" id="KOG0627">
    <property type="taxonomic scope" value="Eukaryota"/>
</dbReference>
<dbReference type="Pfam" id="PF00447">
    <property type="entry name" value="HSF_DNA-bind"/>
    <property type="match status" value="1"/>
</dbReference>
<dbReference type="PANTHER" id="PTHR10015">
    <property type="entry name" value="HEAT SHOCK TRANSCRIPTION FACTOR"/>
    <property type="match status" value="1"/>
</dbReference>
<name>A3LRV1_PICST</name>
<dbReference type="HOGENOM" id="CLU_426421_0_0_1"/>
<feature type="domain" description="HSF-type DNA-binding" evidence="11">
    <location>
        <begin position="225"/>
        <end position="249"/>
    </location>
</feature>
<dbReference type="STRING" id="322104.A3LRV1"/>
<dbReference type="Gene3D" id="1.10.10.10">
    <property type="entry name" value="Winged helix-like DNA-binding domain superfamily/Winged helix DNA-binding domain"/>
    <property type="match status" value="1"/>
</dbReference>
<feature type="region of interest" description="Disordered" evidence="10">
    <location>
        <begin position="385"/>
        <end position="404"/>
    </location>
</feature>
<keyword evidence="5" id="KW-0804">Transcription</keyword>
<sequence length="599" mass="67568">MANFEDKHDPIVELLNSGAGEHDEDIKVISRDPFSDNFVATPTTAQLLDPSYHIKDEEKSNTNKNSNAGNNNSSISNINSINSTSNIHHNKPTGLTPMLAPAPDFVPHANNQIAYINKSSFLNPLPPMAPLSESVLPNGININPLALNGSSKLSNDDKKTITNNSSAVSSSKRKKEPAGPKTRPLFVTKIWSMVNDPDNQEYIRWNEDGKTFQVFHREEFMKYILPKYFKHSNFASFVRQLNMYGWHKVQDINSGTFNSGKGDKGMEEVWQFENPNFIRDREDLLDKIIRNKSVSQESEHDNNAVNFQILLNELDSIKMNQLAIGEDLRRVRKDNKTLWNENYMTRERHQQQAQTLDRILKFLAAVYGNNTGKILEVDNGPEYNDGQMTAYNPGQPPSPNPYAQQMYAPIQKPMLMLTNQAHGPSPSGSTYKSPRQTSISSSNNRDHRDSSITDSGSIEEIIRSYGNTPRNGERSGDAANNVNRIYQQIINQEPSAASPRHYFPELNNSGMPQSPYVGPSTPSNQQFLRVATPDNANDLMNGLEQNIYKQGQSIQQVQDWIQKLASQQQQQQASINEINDEIKHDLDSFDVNEFLNNTN</sequence>
<feature type="region of interest" description="Disordered" evidence="10">
    <location>
        <begin position="418"/>
        <end position="459"/>
    </location>
</feature>
<dbReference type="SMART" id="SM00415">
    <property type="entry name" value="HSF"/>
    <property type="match status" value="1"/>
</dbReference>
<dbReference type="RefSeq" id="XP_001383484.2">
    <property type="nucleotide sequence ID" value="XM_001383447.1"/>
</dbReference>
<reference evidence="12 13" key="1">
    <citation type="journal article" date="2007" name="Nat. Biotechnol.">
        <title>Genome sequence of the lignocellulose-bioconverting and xylose-fermenting yeast Pichia stipitis.</title>
        <authorList>
            <person name="Jeffries T.W."/>
            <person name="Grigoriev I.V."/>
            <person name="Grimwood J."/>
            <person name="Laplaza J.M."/>
            <person name="Aerts A."/>
            <person name="Salamov A."/>
            <person name="Schmutz J."/>
            <person name="Lindquist E."/>
            <person name="Dehal P."/>
            <person name="Shapiro H."/>
            <person name="Jin Y.S."/>
            <person name="Passoth V."/>
            <person name="Richardson P.M."/>
        </authorList>
    </citation>
    <scope>NUCLEOTIDE SEQUENCE [LARGE SCALE GENOMIC DNA]</scope>
    <source>
        <strain evidence="13">ATCC 58785 / CBS 6054 / NBRC 10063 / NRRL Y-11545</strain>
    </source>
</reference>
<comment type="similarity">
    <text evidence="2 9">Belongs to the HSF family.</text>
</comment>
<comment type="subcellular location">
    <subcellularLocation>
        <location evidence="1">Nucleus</location>
    </subcellularLocation>
</comment>
<feature type="region of interest" description="Disordered" evidence="10">
    <location>
        <begin position="57"/>
        <end position="95"/>
    </location>
</feature>
<evidence type="ECO:0000256" key="4">
    <source>
        <dbReference type="ARBA" id="ARBA00023125"/>
    </source>
</evidence>
<dbReference type="InterPro" id="IPR000232">
    <property type="entry name" value="HSF_DNA-bd"/>
</dbReference>
<feature type="compositionally biased region" description="Polar residues" evidence="10">
    <location>
        <begin position="161"/>
        <end position="170"/>
    </location>
</feature>
<dbReference type="Proteomes" id="UP000002258">
    <property type="component" value="Chromosome 3"/>
</dbReference>
<evidence type="ECO:0000256" key="8">
    <source>
        <dbReference type="ARBA" id="ARBA00084017"/>
    </source>
</evidence>
<dbReference type="PRINTS" id="PR00056">
    <property type="entry name" value="HSFDOMAIN"/>
</dbReference>
<evidence type="ECO:0000256" key="7">
    <source>
        <dbReference type="ARBA" id="ARBA00068818"/>
    </source>
</evidence>
<dbReference type="OMA" id="RLMLMDQ"/>
<dbReference type="InParanoid" id="A3LRV1"/>
<dbReference type="GO" id="GO:0005634">
    <property type="term" value="C:nucleus"/>
    <property type="evidence" value="ECO:0007669"/>
    <property type="project" value="UniProtKB-SubCell"/>
</dbReference>
<feature type="compositionally biased region" description="Polar residues" evidence="10">
    <location>
        <begin position="418"/>
        <end position="437"/>
    </location>
</feature>